<dbReference type="InterPro" id="IPR038731">
    <property type="entry name" value="RgtA/B/C-like"/>
</dbReference>
<dbReference type="PANTHER" id="PTHR33908">
    <property type="entry name" value="MANNOSYLTRANSFERASE YKCB-RELATED"/>
    <property type="match status" value="1"/>
</dbReference>
<feature type="transmembrane region" description="Helical" evidence="8">
    <location>
        <begin position="120"/>
        <end position="140"/>
    </location>
</feature>
<evidence type="ECO:0000256" key="5">
    <source>
        <dbReference type="ARBA" id="ARBA00022692"/>
    </source>
</evidence>
<dbReference type="PROSITE" id="PS51257">
    <property type="entry name" value="PROKAR_LIPOPROTEIN"/>
    <property type="match status" value="1"/>
</dbReference>
<comment type="caution">
    <text evidence="10">The sequence shown here is derived from an EMBL/GenBank/DDBJ whole genome shotgun (WGS) entry which is preliminary data.</text>
</comment>
<accession>A0A4R1YMH9</accession>
<feature type="transmembrane region" description="Helical" evidence="8">
    <location>
        <begin position="97"/>
        <end position="114"/>
    </location>
</feature>
<keyword evidence="7 8" id="KW-0472">Membrane</keyword>
<keyword evidence="5 8" id="KW-0812">Transmembrane</keyword>
<feature type="transmembrane region" description="Helical" evidence="8">
    <location>
        <begin position="397"/>
        <end position="416"/>
    </location>
</feature>
<feature type="transmembrane region" description="Helical" evidence="8">
    <location>
        <begin position="18"/>
        <end position="37"/>
    </location>
</feature>
<comment type="subcellular location">
    <subcellularLocation>
        <location evidence="1">Cell membrane</location>
        <topology evidence="1">Multi-pass membrane protein</topology>
    </subcellularLocation>
</comment>
<evidence type="ECO:0000256" key="8">
    <source>
        <dbReference type="SAM" id="Phobius"/>
    </source>
</evidence>
<evidence type="ECO:0000256" key="1">
    <source>
        <dbReference type="ARBA" id="ARBA00004651"/>
    </source>
</evidence>
<keyword evidence="4 10" id="KW-0808">Transferase</keyword>
<keyword evidence="11" id="KW-1185">Reference proteome</keyword>
<dbReference type="PANTHER" id="PTHR33908:SF11">
    <property type="entry name" value="MEMBRANE PROTEIN"/>
    <property type="match status" value="1"/>
</dbReference>
<organism evidence="10 11">
    <name type="scientific">Rhodovulum steppense</name>
    <dbReference type="NCBI Taxonomy" id="540251"/>
    <lineage>
        <taxon>Bacteria</taxon>
        <taxon>Pseudomonadati</taxon>
        <taxon>Pseudomonadota</taxon>
        <taxon>Alphaproteobacteria</taxon>
        <taxon>Rhodobacterales</taxon>
        <taxon>Paracoccaceae</taxon>
        <taxon>Rhodovulum</taxon>
    </lineage>
</organism>
<evidence type="ECO:0000256" key="4">
    <source>
        <dbReference type="ARBA" id="ARBA00022679"/>
    </source>
</evidence>
<dbReference type="Pfam" id="PF13231">
    <property type="entry name" value="PMT_2"/>
    <property type="match status" value="1"/>
</dbReference>
<dbReference type="GO" id="GO:0009103">
    <property type="term" value="P:lipopolysaccharide biosynthetic process"/>
    <property type="evidence" value="ECO:0007669"/>
    <property type="project" value="UniProtKB-ARBA"/>
</dbReference>
<feature type="transmembrane region" description="Helical" evidence="8">
    <location>
        <begin position="369"/>
        <end position="385"/>
    </location>
</feature>
<sequence>MGDIAARLFDALSGRERAFAYAIAMLAVVACWGVILLSGDRVKSMDEPDFFALAQNLALNGEFAVEPGMPTAYRAPGLVFFLAPFARMGAGLIEMRLVNATLVGFGLVVLFHLVCRHAGPRAGLLAVVLVPLWPVVIYAASTIYPQTLAAFLLVLMLWFLDRVREDQSFRAVASGAAVYGFLVLTVPVILLLGPVLLGWVLLQSKRRLTHTAIFCAVSASMVGAWTVRNYIVFDAFIPVATSSGYNLLAGNTAEARYNSSLDVRFPEYVYTEITGKGEVERNRIFTQAALREITDDPGRAVKLYLAKFAHWFDYSNKLLSDEVVEGGASTVGGSAREAVLFVTWAAVIVGPLMLHLVFCRSFPFRRVELLFLVLWIVGGLAYAIYFTRVRFRLPFDWLVIASNAMFLTAVLEHYVARARVRLAPARRAEDAAPD</sequence>
<evidence type="ECO:0000256" key="6">
    <source>
        <dbReference type="ARBA" id="ARBA00022989"/>
    </source>
</evidence>
<proteinExistence type="predicted"/>
<reference evidence="10 11" key="1">
    <citation type="submission" date="2019-03" db="EMBL/GenBank/DDBJ databases">
        <title>Genomic Encyclopedia of Type Strains, Phase IV (KMG-IV): sequencing the most valuable type-strain genomes for metagenomic binning, comparative biology and taxonomic classification.</title>
        <authorList>
            <person name="Goeker M."/>
        </authorList>
    </citation>
    <scope>NUCLEOTIDE SEQUENCE [LARGE SCALE GENOMIC DNA]</scope>
    <source>
        <strain evidence="10 11">DSM 21153</strain>
    </source>
</reference>
<feature type="transmembrane region" description="Helical" evidence="8">
    <location>
        <begin position="208"/>
        <end position="227"/>
    </location>
</feature>
<dbReference type="Proteomes" id="UP000295277">
    <property type="component" value="Unassembled WGS sequence"/>
</dbReference>
<protein>
    <submittedName>
        <fullName evidence="10">Dolichyl-phosphate-mannose-protein mannosyltransferase</fullName>
    </submittedName>
</protein>
<evidence type="ECO:0000256" key="7">
    <source>
        <dbReference type="ARBA" id="ARBA00023136"/>
    </source>
</evidence>
<evidence type="ECO:0000313" key="10">
    <source>
        <dbReference type="EMBL" id="TCM78976.1"/>
    </source>
</evidence>
<feature type="domain" description="Glycosyltransferase RgtA/B/C/D-like" evidence="9">
    <location>
        <begin position="75"/>
        <end position="217"/>
    </location>
</feature>
<keyword evidence="2" id="KW-1003">Cell membrane</keyword>
<name>A0A4R1YMH9_9RHOB</name>
<keyword evidence="3 10" id="KW-0328">Glycosyltransferase</keyword>
<dbReference type="GO" id="GO:0005886">
    <property type="term" value="C:plasma membrane"/>
    <property type="evidence" value="ECO:0007669"/>
    <property type="project" value="UniProtKB-SubCell"/>
</dbReference>
<dbReference type="RefSeq" id="WP_165899259.1">
    <property type="nucleotide sequence ID" value="NZ_SLVM01000024.1"/>
</dbReference>
<dbReference type="AlphaFoldDB" id="A0A4R1YMH9"/>
<evidence type="ECO:0000256" key="3">
    <source>
        <dbReference type="ARBA" id="ARBA00022676"/>
    </source>
</evidence>
<dbReference type="EMBL" id="SLVM01000024">
    <property type="protein sequence ID" value="TCM78976.1"/>
    <property type="molecule type" value="Genomic_DNA"/>
</dbReference>
<feature type="transmembrane region" description="Helical" evidence="8">
    <location>
        <begin position="176"/>
        <end position="201"/>
    </location>
</feature>
<keyword evidence="6 8" id="KW-1133">Transmembrane helix</keyword>
<dbReference type="GO" id="GO:0016763">
    <property type="term" value="F:pentosyltransferase activity"/>
    <property type="evidence" value="ECO:0007669"/>
    <property type="project" value="TreeGrafter"/>
</dbReference>
<gene>
    <name evidence="10" type="ORF">EV216_12423</name>
</gene>
<evidence type="ECO:0000313" key="11">
    <source>
        <dbReference type="Proteomes" id="UP000295277"/>
    </source>
</evidence>
<evidence type="ECO:0000259" key="9">
    <source>
        <dbReference type="Pfam" id="PF13231"/>
    </source>
</evidence>
<dbReference type="InterPro" id="IPR050297">
    <property type="entry name" value="LipidA_mod_glycosyltrf_83"/>
</dbReference>
<feature type="transmembrane region" description="Helical" evidence="8">
    <location>
        <begin position="338"/>
        <end position="357"/>
    </location>
</feature>
<evidence type="ECO:0000256" key="2">
    <source>
        <dbReference type="ARBA" id="ARBA00022475"/>
    </source>
</evidence>